<evidence type="ECO:0000259" key="1">
    <source>
        <dbReference type="Pfam" id="PF10536"/>
    </source>
</evidence>
<keyword evidence="3" id="KW-1185">Reference proteome</keyword>
<comment type="caution">
    <text evidence="2">The sequence shown here is derived from an EMBL/GenBank/DDBJ whole genome shotgun (WGS) entry which is preliminary data.</text>
</comment>
<dbReference type="Proteomes" id="UP000289738">
    <property type="component" value="Chromosome A07"/>
</dbReference>
<dbReference type="PANTHER" id="PTHR46033:SF8">
    <property type="entry name" value="PROTEIN MAINTENANCE OF MERISTEMS-LIKE"/>
    <property type="match status" value="1"/>
</dbReference>
<dbReference type="InterPro" id="IPR044824">
    <property type="entry name" value="MAIN-like"/>
</dbReference>
<dbReference type="EMBL" id="SDMP01000007">
    <property type="protein sequence ID" value="RYR46974.1"/>
    <property type="molecule type" value="Genomic_DNA"/>
</dbReference>
<organism evidence="2 3">
    <name type="scientific">Arachis hypogaea</name>
    <name type="common">Peanut</name>
    <dbReference type="NCBI Taxonomy" id="3818"/>
    <lineage>
        <taxon>Eukaryota</taxon>
        <taxon>Viridiplantae</taxon>
        <taxon>Streptophyta</taxon>
        <taxon>Embryophyta</taxon>
        <taxon>Tracheophyta</taxon>
        <taxon>Spermatophyta</taxon>
        <taxon>Magnoliopsida</taxon>
        <taxon>eudicotyledons</taxon>
        <taxon>Gunneridae</taxon>
        <taxon>Pentapetalae</taxon>
        <taxon>rosids</taxon>
        <taxon>fabids</taxon>
        <taxon>Fabales</taxon>
        <taxon>Fabaceae</taxon>
        <taxon>Papilionoideae</taxon>
        <taxon>50 kb inversion clade</taxon>
        <taxon>dalbergioids sensu lato</taxon>
        <taxon>Dalbergieae</taxon>
        <taxon>Pterocarpus clade</taxon>
        <taxon>Arachis</taxon>
    </lineage>
</organism>
<dbReference type="AlphaFoldDB" id="A0A445C7R0"/>
<dbReference type="PANTHER" id="PTHR46033">
    <property type="entry name" value="PROTEIN MAIN-LIKE 2"/>
    <property type="match status" value="1"/>
</dbReference>
<dbReference type="Pfam" id="PF10536">
    <property type="entry name" value="PMD"/>
    <property type="match status" value="1"/>
</dbReference>
<evidence type="ECO:0000313" key="2">
    <source>
        <dbReference type="EMBL" id="RYR46974.1"/>
    </source>
</evidence>
<evidence type="ECO:0000313" key="3">
    <source>
        <dbReference type="Proteomes" id="UP000289738"/>
    </source>
</evidence>
<reference evidence="2 3" key="1">
    <citation type="submission" date="2019-01" db="EMBL/GenBank/DDBJ databases">
        <title>Sequencing of cultivated peanut Arachis hypogaea provides insights into genome evolution and oil improvement.</title>
        <authorList>
            <person name="Chen X."/>
        </authorList>
    </citation>
    <scope>NUCLEOTIDE SEQUENCE [LARGE SCALE GENOMIC DNA]</scope>
    <source>
        <strain evidence="3">cv. Fuhuasheng</strain>
        <tissue evidence="2">Leaves</tissue>
    </source>
</reference>
<protein>
    <recommendedName>
        <fullName evidence="1">Aminotransferase-like plant mobile domain-containing protein</fullName>
    </recommendedName>
</protein>
<name>A0A445C7R0_ARAHY</name>
<accession>A0A445C7R0</accession>
<proteinExistence type="predicted"/>
<feature type="domain" description="Aminotransferase-like plant mobile" evidence="1">
    <location>
        <begin position="25"/>
        <end position="134"/>
    </location>
</feature>
<dbReference type="InterPro" id="IPR019557">
    <property type="entry name" value="AminoTfrase-like_pln_mobile"/>
</dbReference>
<gene>
    <name evidence="2" type="ORF">Ahy_A07g032868</name>
</gene>
<dbReference type="GO" id="GO:0010073">
    <property type="term" value="P:meristem maintenance"/>
    <property type="evidence" value="ECO:0007669"/>
    <property type="project" value="InterPro"/>
</dbReference>
<sequence length="162" mass="18643">MLTCNHPVPLDRYNDRVEDHLRITGFYHVSQIGIVQCQKALVNALIERWHPDTHTFHLPIGECAMTLEDVALILGLPTDDLPVTGMTMSSFEAMEAECLLQFGVAPRKEDHRSTCIKLTWLRNLKENLELIDEINIQRYVRCHIMIESSFERSCEMVALVHV</sequence>